<dbReference type="Proteomes" id="UP000299102">
    <property type="component" value="Unassembled WGS sequence"/>
</dbReference>
<gene>
    <name evidence="1" type="ORF">EVAR_28971_1</name>
</gene>
<dbReference type="EMBL" id="BGZK01000442">
    <property type="protein sequence ID" value="GBP43795.1"/>
    <property type="molecule type" value="Genomic_DNA"/>
</dbReference>
<proteinExistence type="predicted"/>
<comment type="caution">
    <text evidence="1">The sequence shown here is derived from an EMBL/GenBank/DDBJ whole genome shotgun (WGS) entry which is preliminary data.</text>
</comment>
<keyword evidence="2" id="KW-1185">Reference proteome</keyword>
<name>A0A4C1W165_EUMVA</name>
<protein>
    <submittedName>
        <fullName evidence="1">Uncharacterized protein</fullName>
    </submittedName>
</protein>
<reference evidence="1 2" key="1">
    <citation type="journal article" date="2019" name="Commun. Biol.">
        <title>The bagworm genome reveals a unique fibroin gene that provides high tensile strength.</title>
        <authorList>
            <person name="Kono N."/>
            <person name="Nakamura H."/>
            <person name="Ohtoshi R."/>
            <person name="Tomita M."/>
            <person name="Numata K."/>
            <person name="Arakawa K."/>
        </authorList>
    </citation>
    <scope>NUCLEOTIDE SEQUENCE [LARGE SCALE GENOMIC DNA]</scope>
</reference>
<evidence type="ECO:0000313" key="1">
    <source>
        <dbReference type="EMBL" id="GBP43795.1"/>
    </source>
</evidence>
<dbReference type="AlphaFoldDB" id="A0A4C1W165"/>
<evidence type="ECO:0000313" key="2">
    <source>
        <dbReference type="Proteomes" id="UP000299102"/>
    </source>
</evidence>
<sequence length="88" mass="9942">MASPLPLQRADSLLFAAPPTEFSSRILNDPALNHNSDRHSALDAEPSPALDVILSDFRFRSWSASDSELCLDLSRFQCWSRSRFQSQF</sequence>
<accession>A0A4C1W165</accession>
<organism evidence="1 2">
    <name type="scientific">Eumeta variegata</name>
    <name type="common">Bagworm moth</name>
    <name type="synonym">Eumeta japonica</name>
    <dbReference type="NCBI Taxonomy" id="151549"/>
    <lineage>
        <taxon>Eukaryota</taxon>
        <taxon>Metazoa</taxon>
        <taxon>Ecdysozoa</taxon>
        <taxon>Arthropoda</taxon>
        <taxon>Hexapoda</taxon>
        <taxon>Insecta</taxon>
        <taxon>Pterygota</taxon>
        <taxon>Neoptera</taxon>
        <taxon>Endopterygota</taxon>
        <taxon>Lepidoptera</taxon>
        <taxon>Glossata</taxon>
        <taxon>Ditrysia</taxon>
        <taxon>Tineoidea</taxon>
        <taxon>Psychidae</taxon>
        <taxon>Oiketicinae</taxon>
        <taxon>Eumeta</taxon>
    </lineage>
</organism>